<dbReference type="Pfam" id="PF18027">
    <property type="entry name" value="Pepdidase_M14_N"/>
    <property type="match status" value="1"/>
</dbReference>
<protein>
    <submittedName>
        <fullName evidence="10 11">Uncharacterized protein LOC118404481 isoform X1</fullName>
    </submittedName>
    <submittedName>
        <fullName evidence="13">Uncharacterized protein LOC118404481 isoform X2</fullName>
    </submittedName>
</protein>
<feature type="region of interest" description="Disordered" evidence="7">
    <location>
        <begin position="854"/>
        <end position="934"/>
    </location>
</feature>
<evidence type="ECO:0000256" key="3">
    <source>
        <dbReference type="ARBA" id="ARBA00005988"/>
    </source>
</evidence>
<feature type="region of interest" description="Disordered" evidence="7">
    <location>
        <begin position="240"/>
        <end position="271"/>
    </location>
</feature>
<proteinExistence type="inferred from homology"/>
<evidence type="ECO:0000313" key="11">
    <source>
        <dbReference type="RefSeq" id="XP_035659449.1"/>
    </source>
</evidence>
<feature type="region of interest" description="Disordered" evidence="7">
    <location>
        <begin position="42"/>
        <end position="67"/>
    </location>
</feature>
<feature type="compositionally biased region" description="Basic and acidic residues" evidence="7">
    <location>
        <begin position="244"/>
        <end position="262"/>
    </location>
</feature>
<comment type="catalytic activity">
    <reaction evidence="5">
        <text>(L-glutamyl)(n+1)-gamma-L-glutamyl-L-glutamyl-[protein] + H2O = (L-glutamyl)(n)-gamma-L-glutamyl-L-glutamyl-[protein] + L-glutamate</text>
        <dbReference type="Rhea" id="RHEA:60004"/>
        <dbReference type="Rhea" id="RHEA-COMP:15519"/>
        <dbReference type="Rhea" id="RHEA-COMP:15675"/>
        <dbReference type="ChEBI" id="CHEBI:15377"/>
        <dbReference type="ChEBI" id="CHEBI:29985"/>
        <dbReference type="ChEBI" id="CHEBI:143623"/>
    </reaction>
    <physiologicalReaction direction="left-to-right" evidence="5">
        <dbReference type="Rhea" id="RHEA:60005"/>
    </physiologicalReaction>
</comment>
<keyword evidence="4" id="KW-0121">Carboxypeptidase</keyword>
<dbReference type="GO" id="GO:0005737">
    <property type="term" value="C:cytoplasm"/>
    <property type="evidence" value="ECO:0000318"/>
    <property type="project" value="GO_Central"/>
</dbReference>
<dbReference type="GO" id="GO:0005829">
    <property type="term" value="C:cytosol"/>
    <property type="evidence" value="ECO:0007669"/>
    <property type="project" value="UniProtKB-SubCell"/>
</dbReference>
<feature type="compositionally biased region" description="Basic and acidic residues" evidence="7">
    <location>
        <begin position="49"/>
        <end position="67"/>
    </location>
</feature>
<evidence type="ECO:0000313" key="12">
    <source>
        <dbReference type="RefSeq" id="XP_035659450.1"/>
    </source>
</evidence>
<feature type="domain" description="Peptidase M14" evidence="8">
    <location>
        <begin position="541"/>
        <end position="826"/>
    </location>
</feature>
<reference evidence="10 11" key="2">
    <citation type="submission" date="2025-04" db="UniProtKB">
        <authorList>
            <consortium name="RefSeq"/>
        </authorList>
    </citation>
    <scope>IDENTIFICATION</scope>
    <source>
        <strain evidence="10 11">S238N-H82</strain>
        <tissue evidence="10 11">Testes</tissue>
    </source>
</reference>
<dbReference type="InterPro" id="IPR040626">
    <property type="entry name" value="Pepdidase_M14_N"/>
</dbReference>
<dbReference type="RefSeq" id="XP_035659451.1">
    <property type="nucleotide sequence ID" value="XM_035803558.1"/>
</dbReference>
<dbReference type="Pfam" id="PF00246">
    <property type="entry name" value="Peptidase_M14"/>
    <property type="match status" value="1"/>
</dbReference>
<dbReference type="KEGG" id="bfo:118404481"/>
<dbReference type="Gene3D" id="3.40.630.10">
    <property type="entry name" value="Zn peptidases"/>
    <property type="match status" value="1"/>
</dbReference>
<evidence type="ECO:0000313" key="10">
    <source>
        <dbReference type="RefSeq" id="XP_035659447.1"/>
    </source>
</evidence>
<gene>
    <name evidence="10 11 12 13" type="primary">LOC118404481</name>
</gene>
<dbReference type="PANTHER" id="PTHR12756">
    <property type="entry name" value="CYTOSOLIC CARBOXYPEPTIDASE"/>
    <property type="match status" value="1"/>
</dbReference>
<dbReference type="Gene3D" id="2.60.40.3120">
    <property type="match status" value="1"/>
</dbReference>
<reference evidence="9" key="1">
    <citation type="journal article" date="2020" name="Nat. Ecol. Evol.">
        <title>Deeply conserved synteny resolves early events in vertebrate evolution.</title>
        <authorList>
            <person name="Simakov O."/>
            <person name="Marletaz F."/>
            <person name="Yue J.X."/>
            <person name="O'Connell B."/>
            <person name="Jenkins J."/>
            <person name="Brandt A."/>
            <person name="Calef R."/>
            <person name="Tung C.H."/>
            <person name="Huang T.K."/>
            <person name="Schmutz J."/>
            <person name="Satoh N."/>
            <person name="Yu J.K."/>
            <person name="Putnam N.H."/>
            <person name="Green R.E."/>
            <person name="Rokhsar D.S."/>
        </authorList>
    </citation>
    <scope>NUCLEOTIDE SEQUENCE [LARGE SCALE GENOMIC DNA]</scope>
    <source>
        <strain evidence="9">S238N-H82</strain>
    </source>
</reference>
<evidence type="ECO:0000256" key="6">
    <source>
        <dbReference type="PROSITE-ProRule" id="PRU01379"/>
    </source>
</evidence>
<accession>A0A9J7K754</accession>
<dbReference type="OMA" id="YSERDAH"/>
<feature type="active site" description="Proton donor/acceptor" evidence="6">
    <location>
        <position position="789"/>
    </location>
</feature>
<name>A0A9J7K754_BRAFL</name>
<evidence type="ECO:0000313" key="9">
    <source>
        <dbReference type="Proteomes" id="UP000001554"/>
    </source>
</evidence>
<dbReference type="OrthoDB" id="10253041at2759"/>
<dbReference type="InterPro" id="IPR000834">
    <property type="entry name" value="Peptidase_M14"/>
</dbReference>
<feature type="compositionally biased region" description="Acidic residues" evidence="7">
    <location>
        <begin position="973"/>
        <end position="983"/>
    </location>
</feature>
<dbReference type="SUPFAM" id="SSF53187">
    <property type="entry name" value="Zn-dependent exopeptidases"/>
    <property type="match status" value="1"/>
</dbReference>
<evidence type="ECO:0000256" key="4">
    <source>
        <dbReference type="ARBA" id="ARBA00022645"/>
    </source>
</evidence>
<feature type="region of interest" description="Disordered" evidence="7">
    <location>
        <begin position="1338"/>
        <end position="1357"/>
    </location>
</feature>
<feature type="compositionally biased region" description="Basic and acidic residues" evidence="7">
    <location>
        <begin position="159"/>
        <end position="188"/>
    </location>
</feature>
<dbReference type="GO" id="GO:0004181">
    <property type="term" value="F:metallocarboxypeptidase activity"/>
    <property type="evidence" value="ECO:0000318"/>
    <property type="project" value="GO_Central"/>
</dbReference>
<keyword evidence="4" id="KW-0645">Protease</keyword>
<feature type="region of interest" description="Disordered" evidence="7">
    <location>
        <begin position="148"/>
        <end position="188"/>
    </location>
</feature>
<evidence type="ECO:0000313" key="13">
    <source>
        <dbReference type="RefSeq" id="XP_035659451.1"/>
    </source>
</evidence>
<feature type="region of interest" description="Disordered" evidence="7">
    <location>
        <begin position="968"/>
        <end position="1036"/>
    </location>
</feature>
<dbReference type="RefSeq" id="XP_035659447.1">
    <property type="nucleotide sequence ID" value="XM_035803554.1"/>
</dbReference>
<dbReference type="Proteomes" id="UP000001554">
    <property type="component" value="Chromosome 17"/>
</dbReference>
<feature type="region of interest" description="Disordered" evidence="7">
    <location>
        <begin position="1241"/>
        <end position="1314"/>
    </location>
</feature>
<feature type="region of interest" description="Disordered" evidence="7">
    <location>
        <begin position="1365"/>
        <end position="1389"/>
    </location>
</feature>
<feature type="compositionally biased region" description="Acidic residues" evidence="7">
    <location>
        <begin position="869"/>
        <end position="881"/>
    </location>
</feature>
<keyword evidence="4" id="KW-0378">Hydrolase</keyword>
<organism evidence="9 13">
    <name type="scientific">Branchiostoma floridae</name>
    <name type="common">Florida lancelet</name>
    <name type="synonym">Amphioxus</name>
    <dbReference type="NCBI Taxonomy" id="7739"/>
    <lineage>
        <taxon>Eukaryota</taxon>
        <taxon>Metazoa</taxon>
        <taxon>Chordata</taxon>
        <taxon>Cephalochordata</taxon>
        <taxon>Leptocardii</taxon>
        <taxon>Amphioxiformes</taxon>
        <taxon>Branchiostomatidae</taxon>
        <taxon>Branchiostoma</taxon>
    </lineage>
</organism>
<dbReference type="InterPro" id="IPR050821">
    <property type="entry name" value="Cytosolic_carboxypeptidase"/>
</dbReference>
<evidence type="ECO:0000259" key="8">
    <source>
        <dbReference type="PROSITE" id="PS52035"/>
    </source>
</evidence>
<dbReference type="GO" id="GO:0015630">
    <property type="term" value="C:microtubule cytoskeleton"/>
    <property type="evidence" value="ECO:0000318"/>
    <property type="project" value="GO_Central"/>
</dbReference>
<dbReference type="GO" id="GO:0008270">
    <property type="term" value="F:zinc ion binding"/>
    <property type="evidence" value="ECO:0007669"/>
    <property type="project" value="InterPro"/>
</dbReference>
<evidence type="ECO:0000256" key="1">
    <source>
        <dbReference type="ARBA" id="ARBA00001947"/>
    </source>
</evidence>
<evidence type="ECO:0000256" key="7">
    <source>
        <dbReference type="SAM" id="MobiDB-lite"/>
    </source>
</evidence>
<dbReference type="PANTHER" id="PTHR12756:SF4">
    <property type="entry name" value="PEPTIDASE M14 CARBOXYPEPTIDASE A DOMAIN-CONTAINING PROTEIN"/>
    <property type="match status" value="1"/>
</dbReference>
<dbReference type="GO" id="GO:0015631">
    <property type="term" value="F:tubulin binding"/>
    <property type="evidence" value="ECO:0000318"/>
    <property type="project" value="GO_Central"/>
</dbReference>
<feature type="compositionally biased region" description="Basic residues" evidence="7">
    <location>
        <begin position="990"/>
        <end position="1003"/>
    </location>
</feature>
<dbReference type="RefSeq" id="XP_035659450.1">
    <property type="nucleotide sequence ID" value="XM_035803557.1"/>
</dbReference>
<comment type="subcellular location">
    <subcellularLocation>
        <location evidence="2">Cytoplasm</location>
        <location evidence="2">Cytosol</location>
    </subcellularLocation>
</comment>
<dbReference type="GeneID" id="118404481"/>
<dbReference type="PROSITE" id="PS52035">
    <property type="entry name" value="PEPTIDASE_M14"/>
    <property type="match status" value="1"/>
</dbReference>
<dbReference type="GO" id="GO:0006508">
    <property type="term" value="P:proteolysis"/>
    <property type="evidence" value="ECO:0007669"/>
    <property type="project" value="InterPro"/>
</dbReference>
<dbReference type="RefSeq" id="XP_035659449.1">
    <property type="nucleotide sequence ID" value="XM_035803556.1"/>
</dbReference>
<evidence type="ECO:0000256" key="5">
    <source>
        <dbReference type="ARBA" id="ARBA00029302"/>
    </source>
</evidence>
<comment type="similarity">
    <text evidence="3 6">Belongs to the peptidase M14 family.</text>
</comment>
<keyword evidence="9" id="KW-1185">Reference proteome</keyword>
<sequence length="1389" mass="160169">MATTTMFQRPRVEDGLSDEEVFPFGDNLSPRKLYFQPNSTAKSSFLSDEYSRKSLREHSAPTEGNEKVGLLERRLSLNLDPKISSEVVRFSEEKAAGLRNSKGEEWSVSLKHRLEEDLDRQVREALDTPPLIRIRRNHEKARQKLQNLWGTLSDEEDQDKLKEGEGCQDDGNHGENKDNEDREDELSRVDTAASEIRAKARHRRKPLHIALQRFQRLQRSNYDEYPGVFGLERSIEEALAEEAEEKKEEEKKALEEEKERETSQYYQPSPSLHLSPRAIRIEMFKGYTRNGFKQLLMTGGNSKHLTRIKSGIYMDRNGIIVTRDGPFWPSEHGPLLPTPRFICASPLEPEKLMSAKDFFQHRTINDNDQSRFPRPWRGKVVVFDSERMAKGQVPHNVPEGCCPSLSFESRFESGNLRQARRIGQYEYELVLKTDLYTSRHTQWFYFRVQNALPGITYKFQIVNLLKRDSLYNYGMRPLVYSDRMARDRTIGWHRSGHHISYYQFYNTSRNPLLQPDITYFCLEWQMEFPYEEDTYYLAHCYPYTYTDLKEHLDDLCNNEETGRHVRRDVLCETRAGNSCFLLTITEFPDEESKVNLRQACHRNKKGVVVSARVHPGETQASWMMKGLLDFLTGESETAKELRENFIFKIVPMLNPDGVIVGNYRCSLAARDLNRNYRNPRKDIFPTVYYIKEMTEAFKRDHEIIVYCDLHGHSRKPNVFMYGCNSIQGRMGLDGAEVFINERLFPWLMAQKAPDKFAFGGCKFQIKKCKESTGRVVMWRTGIMNSFTMEATFCGTEKLGSGPPRHFNIKDFQDIGKTFCEVVLDYVKTKENKSKQSAMILDLTRHITHMILQKRDMMPTNQPDLNDNNSDNEELSDDEEKEKEEKTSSKPSSSSDRETSKSNVKSTKPAKEKKSKAAPKAVLPPHLLESPEYKDEKGNVDVNKMIEAMSTETIEGCIRLLEQLEVTKTLSESDTSEDSDSESEPEMKDPPKRKKKKKKQKRTKSLSALPAMNNVEDKQKRNKTTTPPSTNVKIPRYPPFVNRYANRSNHGIPIFSQERLQERAQKSLEKQKAALRLRQFLRQQYPPGAWTCQRVEEKEKTRPDDRQQTANVYYADEDNYKRFQSWMSMSRAVQAQKQKSSQDIRNTFRLALSGQPDVFKHSYTHAGSMPPVSLQSEQLVHIGPEIRSVEPRLNQAAYPVNKPFNEDSEFSISSDDSENQRFKIPMADLKSPYQRDMFPQQWGEGHAARPPTHGRRAGVSPRASADQNQVIRVRLTTRPDQRLPSVDRLGSGSSSGKDTAKDNVLSRPGRQQPVVSRNIKSALSNDVLQSMAELTHSMFPRQPEGLLPSRGQGSVDQTEVLLERWKLRGDAQMPTSPRKPKPPSFEPLGE</sequence>
<evidence type="ECO:0000256" key="2">
    <source>
        <dbReference type="ARBA" id="ARBA00004514"/>
    </source>
</evidence>
<comment type="cofactor">
    <cofactor evidence="1">
        <name>Zn(2+)</name>
        <dbReference type="ChEBI" id="CHEBI:29105"/>
    </cofactor>
</comment>